<dbReference type="OrthoDB" id="5083319at2"/>
<dbReference type="STRING" id="273678.RS84_01646"/>
<dbReference type="Proteomes" id="UP000033900">
    <property type="component" value="Unassembled WGS sequence"/>
</dbReference>
<evidence type="ECO:0000313" key="1">
    <source>
        <dbReference type="EMBL" id="KJL48017.1"/>
    </source>
</evidence>
<dbReference type="EMBL" id="JYJB01000008">
    <property type="protein sequence ID" value="KJL48017.1"/>
    <property type="molecule type" value="Genomic_DNA"/>
</dbReference>
<evidence type="ECO:0000313" key="2">
    <source>
        <dbReference type="Proteomes" id="UP000033900"/>
    </source>
</evidence>
<gene>
    <name evidence="1" type="ORF">RS84_01646</name>
</gene>
<sequence>MHSFAIAETGTSADAWACLQAASAVDDAVTALNSAGAALVGLTVDTEWQADGVRALHERLVAFQSAAGAEVGRLSSRAWELDRALS</sequence>
<organism evidence="1 2">
    <name type="scientific">Microbacterium hydrocarbonoxydans</name>
    <dbReference type="NCBI Taxonomy" id="273678"/>
    <lineage>
        <taxon>Bacteria</taxon>
        <taxon>Bacillati</taxon>
        <taxon>Actinomycetota</taxon>
        <taxon>Actinomycetes</taxon>
        <taxon>Micrococcales</taxon>
        <taxon>Microbacteriaceae</taxon>
        <taxon>Microbacterium</taxon>
    </lineage>
</organism>
<dbReference type="PATRIC" id="fig|273678.4.peg.1645"/>
<dbReference type="AlphaFoldDB" id="A0A0M2HMN3"/>
<name>A0A0M2HMN3_9MICO</name>
<proteinExistence type="predicted"/>
<comment type="caution">
    <text evidence="1">The sequence shown here is derived from an EMBL/GenBank/DDBJ whole genome shotgun (WGS) entry which is preliminary data.</text>
</comment>
<protein>
    <submittedName>
        <fullName evidence="1">Uncharacterized protein</fullName>
    </submittedName>
</protein>
<accession>A0A0M2HMN3</accession>
<dbReference type="RefSeq" id="WP_045257270.1">
    <property type="nucleotide sequence ID" value="NZ_CP158847.1"/>
</dbReference>
<keyword evidence="2" id="KW-1185">Reference proteome</keyword>
<reference evidence="1 2" key="1">
    <citation type="submission" date="2015-02" db="EMBL/GenBank/DDBJ databases">
        <title>Draft genome sequences of ten Microbacterium spp. with emphasis on heavy metal contaminated environments.</title>
        <authorList>
            <person name="Corretto E."/>
        </authorList>
    </citation>
    <scope>NUCLEOTIDE SEQUENCE [LARGE SCALE GENOMIC DNA]</scope>
    <source>
        <strain evidence="1 2">SA35</strain>
    </source>
</reference>